<accession>A0A520N747</accession>
<dbReference type="InterPro" id="IPR003379">
    <property type="entry name" value="Carboxylase_cons_dom"/>
</dbReference>
<dbReference type="InterPro" id="IPR000891">
    <property type="entry name" value="PYR_CT"/>
</dbReference>
<dbReference type="Gene3D" id="3.20.20.70">
    <property type="entry name" value="Aldolase class I"/>
    <property type="match status" value="1"/>
</dbReference>
<dbReference type="GO" id="GO:0005737">
    <property type="term" value="C:cytoplasm"/>
    <property type="evidence" value="ECO:0007669"/>
    <property type="project" value="TreeGrafter"/>
</dbReference>
<comment type="caution">
    <text evidence="2">The sequence shown here is derived from an EMBL/GenBank/DDBJ whole genome shotgun (WGS) entry which is preliminary data.</text>
</comment>
<evidence type="ECO:0000313" key="3">
    <source>
        <dbReference type="Proteomes" id="UP000315283"/>
    </source>
</evidence>
<evidence type="ECO:0000313" key="2">
    <source>
        <dbReference type="EMBL" id="RZO29311.1"/>
    </source>
</evidence>
<reference evidence="2 3" key="1">
    <citation type="submission" date="2019-02" db="EMBL/GenBank/DDBJ databases">
        <title>Prokaryotic population dynamics and viral predation in marine succession experiment using metagenomics: the confinement effect.</title>
        <authorList>
            <person name="Haro-Moreno J.M."/>
            <person name="Rodriguez-Valera F."/>
            <person name="Lopez-Perez M."/>
        </authorList>
    </citation>
    <scope>NUCLEOTIDE SEQUENCE [LARGE SCALE GENOMIC DNA]</scope>
    <source>
        <strain evidence="2">MED-G164</strain>
    </source>
</reference>
<feature type="domain" description="Pyruvate carboxyltransferase" evidence="1">
    <location>
        <begin position="6"/>
        <end position="267"/>
    </location>
</feature>
<dbReference type="SUPFAM" id="SSF51569">
    <property type="entry name" value="Aldolase"/>
    <property type="match status" value="1"/>
</dbReference>
<dbReference type="PROSITE" id="PS50991">
    <property type="entry name" value="PYR_CT"/>
    <property type="match status" value="1"/>
</dbReference>
<evidence type="ECO:0000259" key="1">
    <source>
        <dbReference type="PROSITE" id="PS50991"/>
    </source>
</evidence>
<dbReference type="AlphaFoldDB" id="A0A520N747"/>
<dbReference type="GO" id="GO:0004736">
    <property type="term" value="F:pyruvate carboxylase activity"/>
    <property type="evidence" value="ECO:0007669"/>
    <property type="project" value="UniProtKB-EC"/>
</dbReference>
<dbReference type="PANTHER" id="PTHR43778:SF2">
    <property type="entry name" value="PYRUVATE CARBOXYLASE, MITOCHONDRIAL"/>
    <property type="match status" value="1"/>
</dbReference>
<dbReference type="InterPro" id="IPR013785">
    <property type="entry name" value="Aldolase_TIM"/>
</dbReference>
<dbReference type="EMBL" id="SHBJ01000001">
    <property type="protein sequence ID" value="RZO29311.1"/>
    <property type="molecule type" value="Genomic_DNA"/>
</dbReference>
<keyword evidence="2" id="KW-0670">Pyruvate</keyword>
<dbReference type="EC" id="6.4.1.1" evidence="2"/>
<keyword evidence="2" id="KW-0436">Ligase</keyword>
<protein>
    <submittedName>
        <fullName evidence="2">Pyruvate carboxylase subunit B</fullName>
        <ecNumber evidence="2">6.4.1.1</ecNumber>
    </submittedName>
</protein>
<dbReference type="NCBIfam" id="NF006761">
    <property type="entry name" value="PRK09282.1"/>
    <property type="match status" value="1"/>
</dbReference>
<proteinExistence type="predicted"/>
<dbReference type="PANTHER" id="PTHR43778">
    <property type="entry name" value="PYRUVATE CARBOXYLASE"/>
    <property type="match status" value="1"/>
</dbReference>
<dbReference type="Pfam" id="PF02436">
    <property type="entry name" value="PYC_OADA"/>
    <property type="match status" value="1"/>
</dbReference>
<dbReference type="SUPFAM" id="SSF89000">
    <property type="entry name" value="post-HMGL domain-like"/>
    <property type="match status" value="1"/>
</dbReference>
<dbReference type="InterPro" id="IPR055268">
    <property type="entry name" value="PCB-like"/>
</dbReference>
<name>A0A520N747_9GAMM</name>
<sequence length="469" mass="53337">MNKNKPNITEVVLRDGQQSLIATRMTLDDMKPILKSMDNVGFSSLEVWGGATYDCCLRFLNENPWDRLKVFKKSIKKTKLQMLIRGKNLVGYKQFDDSIISLFISNAAKHGIDIFRIFDSLNDINNIQSSIKFVNKAKKNSQGTICYTTSPIHNENYWIKLAKDIEDCGAKSLAIKDMAGLLRPGVCFDLVKRLKKNLNIPIHLHTHSTTGLSDATNYKAYEAGVDNIDTSISSFSNLYAHTATESFMSMIYDDNTNPYDMNLLSKISSYFQSIRPKYEQYEGSMRGVDIDMLINQVPGGMLSILEKQLTDLKKSNKLKMLIDEIPRIRRDIGYVPLVTPSSQIVGAQALMNVLDNKRYKTLNKEFIDLVDGSYGQIPGTVCSKLKRKIDKNKSINDKDTDKLTIQDYKKEFSSFCNSHHLKDYSNSETDLLNYILFKKESMDFYASNDRTTTNEVIGLQEGFGLYIND</sequence>
<gene>
    <name evidence="2" type="ORF">EVA97_00280</name>
</gene>
<organism evidence="2 3">
    <name type="scientific">SAR86 cluster bacterium</name>
    <dbReference type="NCBI Taxonomy" id="2030880"/>
    <lineage>
        <taxon>Bacteria</taxon>
        <taxon>Pseudomonadati</taxon>
        <taxon>Pseudomonadota</taxon>
        <taxon>Gammaproteobacteria</taxon>
        <taxon>SAR86 cluster</taxon>
    </lineage>
</organism>
<dbReference type="Proteomes" id="UP000315283">
    <property type="component" value="Unassembled WGS sequence"/>
</dbReference>
<dbReference type="Pfam" id="PF00682">
    <property type="entry name" value="HMGL-like"/>
    <property type="match status" value="1"/>
</dbReference>
<dbReference type="CDD" id="cd07937">
    <property type="entry name" value="DRE_TIM_PC_TC_5S"/>
    <property type="match status" value="1"/>
</dbReference>
<dbReference type="GO" id="GO:0006094">
    <property type="term" value="P:gluconeogenesis"/>
    <property type="evidence" value="ECO:0007669"/>
    <property type="project" value="TreeGrafter"/>
</dbReference>